<dbReference type="GO" id="GO:0005783">
    <property type="term" value="C:endoplasmic reticulum"/>
    <property type="evidence" value="ECO:0007669"/>
    <property type="project" value="TreeGrafter"/>
</dbReference>
<dbReference type="InterPro" id="IPR036869">
    <property type="entry name" value="J_dom_sf"/>
</dbReference>
<sequence>MAPQREWFEKDYYKVLGVSKTATDKEITRAYRKLAKQYHPDANPGSEERFKEISG</sequence>
<name>T1BAM3_9ZZZZ</name>
<comment type="caution">
    <text evidence="3">The sequence shown here is derived from an EMBL/GenBank/DDBJ whole genome shotgun (WGS) entry which is preliminary data.</text>
</comment>
<reference evidence="3" key="1">
    <citation type="submission" date="2013-08" db="EMBL/GenBank/DDBJ databases">
        <authorList>
            <person name="Mendez C."/>
            <person name="Richter M."/>
            <person name="Ferrer M."/>
            <person name="Sanchez J."/>
        </authorList>
    </citation>
    <scope>NUCLEOTIDE SEQUENCE</scope>
</reference>
<dbReference type="GO" id="GO:0051787">
    <property type="term" value="F:misfolded protein binding"/>
    <property type="evidence" value="ECO:0007669"/>
    <property type="project" value="TreeGrafter"/>
</dbReference>
<protein>
    <submittedName>
        <fullName evidence="3">Protein containing Heat shock protein DnaJ</fullName>
    </submittedName>
</protein>
<accession>T1BAM3</accession>
<dbReference type="AlphaFoldDB" id="T1BAM3"/>
<feature type="domain" description="J" evidence="2">
    <location>
        <begin position="11"/>
        <end position="55"/>
    </location>
</feature>
<dbReference type="GO" id="GO:0051087">
    <property type="term" value="F:protein-folding chaperone binding"/>
    <property type="evidence" value="ECO:0007669"/>
    <property type="project" value="TreeGrafter"/>
</dbReference>
<dbReference type="SMART" id="SM00271">
    <property type="entry name" value="DnaJ"/>
    <property type="match status" value="1"/>
</dbReference>
<dbReference type="Gene3D" id="1.10.287.110">
    <property type="entry name" value="DnaJ domain"/>
    <property type="match status" value="1"/>
</dbReference>
<dbReference type="InterPro" id="IPR001623">
    <property type="entry name" value="DnaJ_domain"/>
</dbReference>
<dbReference type="PANTHER" id="PTHR44360">
    <property type="entry name" value="DNAJ HOMOLOG SUBFAMILY B MEMBER 9"/>
    <property type="match status" value="1"/>
</dbReference>
<dbReference type="PANTHER" id="PTHR44360:SF1">
    <property type="entry name" value="DNAJ HOMOLOG SUBFAMILY B MEMBER 9"/>
    <property type="match status" value="1"/>
</dbReference>
<dbReference type="EMBL" id="AUZX01009943">
    <property type="protein sequence ID" value="EQD50049.1"/>
    <property type="molecule type" value="Genomic_DNA"/>
</dbReference>
<dbReference type="Pfam" id="PF00226">
    <property type="entry name" value="DnaJ"/>
    <property type="match status" value="1"/>
</dbReference>
<dbReference type="SUPFAM" id="SSF46565">
    <property type="entry name" value="Chaperone J-domain"/>
    <property type="match status" value="1"/>
</dbReference>
<dbReference type="GO" id="GO:0036503">
    <property type="term" value="P:ERAD pathway"/>
    <property type="evidence" value="ECO:0007669"/>
    <property type="project" value="TreeGrafter"/>
</dbReference>
<dbReference type="CDD" id="cd06257">
    <property type="entry name" value="DnaJ"/>
    <property type="match status" value="1"/>
</dbReference>
<dbReference type="PROSITE" id="PS50076">
    <property type="entry name" value="DNAJ_2"/>
    <property type="match status" value="1"/>
</dbReference>
<keyword evidence="1" id="KW-0143">Chaperone</keyword>
<proteinExistence type="predicted"/>
<dbReference type="InterPro" id="IPR051948">
    <property type="entry name" value="Hsp70_co-chaperone_J-domain"/>
</dbReference>
<gene>
    <name evidence="3" type="ORF">B1A_13578</name>
</gene>
<evidence type="ECO:0000259" key="2">
    <source>
        <dbReference type="PROSITE" id="PS50076"/>
    </source>
</evidence>
<evidence type="ECO:0000313" key="3">
    <source>
        <dbReference type="EMBL" id="EQD50049.1"/>
    </source>
</evidence>
<organism evidence="3">
    <name type="scientific">mine drainage metagenome</name>
    <dbReference type="NCBI Taxonomy" id="410659"/>
    <lineage>
        <taxon>unclassified sequences</taxon>
        <taxon>metagenomes</taxon>
        <taxon>ecological metagenomes</taxon>
    </lineage>
</organism>
<evidence type="ECO:0000256" key="1">
    <source>
        <dbReference type="ARBA" id="ARBA00023186"/>
    </source>
</evidence>
<keyword evidence="3" id="KW-0346">Stress response</keyword>
<reference evidence="3" key="2">
    <citation type="journal article" date="2014" name="ISME J.">
        <title>Microbial stratification in low pH oxic and suboxic macroscopic growths along an acid mine drainage.</title>
        <authorList>
            <person name="Mendez-Garcia C."/>
            <person name="Mesa V."/>
            <person name="Sprenger R.R."/>
            <person name="Richter M."/>
            <person name="Diez M.S."/>
            <person name="Solano J."/>
            <person name="Bargiela R."/>
            <person name="Golyshina O.V."/>
            <person name="Manteca A."/>
            <person name="Ramos J.L."/>
            <person name="Gallego J.R."/>
            <person name="Llorente I."/>
            <person name="Martins Dos Santos V.A."/>
            <person name="Jensen O.N."/>
            <person name="Pelaez A.I."/>
            <person name="Sanchez J."/>
            <person name="Ferrer M."/>
        </authorList>
    </citation>
    <scope>NUCLEOTIDE SEQUENCE</scope>
</reference>
<dbReference type="PRINTS" id="PR00625">
    <property type="entry name" value="JDOMAIN"/>
</dbReference>
<feature type="non-terminal residue" evidence="3">
    <location>
        <position position="55"/>
    </location>
</feature>